<dbReference type="PROSITE" id="PS50262">
    <property type="entry name" value="G_PROTEIN_RECEP_F1_2"/>
    <property type="match status" value="1"/>
</dbReference>
<keyword evidence="9" id="KW-1015">Disulfide bond</keyword>
<keyword evidence="10" id="KW-0675">Receptor</keyword>
<dbReference type="Ensembl" id="ENSPMGT00000012689.1">
    <property type="protein sequence ID" value="ENSPMGP00000011894.1"/>
    <property type="gene ID" value="ENSPMGG00000009848.1"/>
</dbReference>
<evidence type="ECO:0000256" key="11">
    <source>
        <dbReference type="ARBA" id="ARBA00023180"/>
    </source>
</evidence>
<evidence type="ECO:0000256" key="12">
    <source>
        <dbReference type="ARBA" id="ARBA00023224"/>
    </source>
</evidence>
<keyword evidence="11" id="KW-0325">Glycoprotein</keyword>
<evidence type="ECO:0000256" key="13">
    <source>
        <dbReference type="SAM" id="Phobius"/>
    </source>
</evidence>
<name>A0A3B4A5J9_9GOBI</name>
<organism evidence="15 16">
    <name type="scientific">Periophthalmus magnuspinnatus</name>
    <dbReference type="NCBI Taxonomy" id="409849"/>
    <lineage>
        <taxon>Eukaryota</taxon>
        <taxon>Metazoa</taxon>
        <taxon>Chordata</taxon>
        <taxon>Craniata</taxon>
        <taxon>Vertebrata</taxon>
        <taxon>Euteleostomi</taxon>
        <taxon>Actinopterygii</taxon>
        <taxon>Neopterygii</taxon>
        <taxon>Teleostei</taxon>
        <taxon>Neoteleostei</taxon>
        <taxon>Acanthomorphata</taxon>
        <taxon>Gobiaria</taxon>
        <taxon>Gobiiformes</taxon>
        <taxon>Gobioidei</taxon>
        <taxon>Gobiidae</taxon>
        <taxon>Oxudercinae</taxon>
        <taxon>Periophthalmus</taxon>
    </lineage>
</organism>
<keyword evidence="12" id="KW-0807">Transducer</keyword>
<dbReference type="Gene3D" id="1.20.1070.10">
    <property type="entry name" value="Rhodopsin 7-helix transmembrane proteins"/>
    <property type="match status" value="1"/>
</dbReference>
<feature type="transmembrane region" description="Helical" evidence="13">
    <location>
        <begin position="93"/>
        <end position="117"/>
    </location>
</feature>
<dbReference type="Proteomes" id="UP000261520">
    <property type="component" value="Unplaced"/>
</dbReference>
<dbReference type="PANTHER" id="PTHR24231">
    <property type="entry name" value="PURINOCEPTOR-RELATED G-PROTEIN COUPLED RECEPTOR"/>
    <property type="match status" value="1"/>
</dbReference>
<evidence type="ECO:0000313" key="15">
    <source>
        <dbReference type="Ensembl" id="ENSPMGP00000011894.1"/>
    </source>
</evidence>
<accession>A0A3B4A5J9</accession>
<dbReference type="SUPFAM" id="SSF81321">
    <property type="entry name" value="Family A G protein-coupled receptor-like"/>
    <property type="match status" value="1"/>
</dbReference>
<keyword evidence="8 13" id="KW-0472">Membrane</keyword>
<feature type="transmembrane region" description="Helical" evidence="13">
    <location>
        <begin position="129"/>
        <end position="150"/>
    </location>
</feature>
<dbReference type="GO" id="GO:0004974">
    <property type="term" value="F:leukotriene receptor activity"/>
    <property type="evidence" value="ECO:0007669"/>
    <property type="project" value="InterPro"/>
</dbReference>
<evidence type="ECO:0000256" key="1">
    <source>
        <dbReference type="ARBA" id="ARBA00004651"/>
    </source>
</evidence>
<keyword evidence="16" id="KW-1185">Reference proteome</keyword>
<dbReference type="GO" id="GO:0002250">
    <property type="term" value="P:adaptive immune response"/>
    <property type="evidence" value="ECO:0007669"/>
    <property type="project" value="UniProtKB-KW"/>
</dbReference>
<evidence type="ECO:0000256" key="8">
    <source>
        <dbReference type="ARBA" id="ARBA00023136"/>
    </source>
</evidence>
<keyword evidence="6" id="KW-0297">G-protein coupled receptor</keyword>
<protein>
    <recommendedName>
        <fullName evidence="14">G-protein coupled receptors family 1 profile domain-containing protein</fullName>
    </recommendedName>
</protein>
<dbReference type="STRING" id="409849.ENSPMGP00000011894"/>
<evidence type="ECO:0000259" key="14">
    <source>
        <dbReference type="PROSITE" id="PS50262"/>
    </source>
</evidence>
<dbReference type="AlphaFoldDB" id="A0A3B4A5J9"/>
<evidence type="ECO:0000256" key="10">
    <source>
        <dbReference type="ARBA" id="ARBA00023170"/>
    </source>
</evidence>
<keyword evidence="3 13" id="KW-0812">Transmembrane</keyword>
<feature type="transmembrane region" description="Helical" evidence="13">
    <location>
        <begin position="223"/>
        <end position="243"/>
    </location>
</feature>
<keyword evidence="7" id="KW-1064">Adaptive immunity</keyword>
<dbReference type="InterPro" id="IPR017452">
    <property type="entry name" value="GPCR_Rhodpsn_7TM"/>
</dbReference>
<evidence type="ECO:0000256" key="9">
    <source>
        <dbReference type="ARBA" id="ARBA00023157"/>
    </source>
</evidence>
<keyword evidence="5 13" id="KW-1133">Transmembrane helix</keyword>
<dbReference type="GO" id="GO:0005886">
    <property type="term" value="C:plasma membrane"/>
    <property type="evidence" value="ECO:0007669"/>
    <property type="project" value="UniProtKB-SubCell"/>
</dbReference>
<dbReference type="PRINTS" id="PR01533">
    <property type="entry name" value="CYSLTRECPTR"/>
</dbReference>
<evidence type="ECO:0000256" key="3">
    <source>
        <dbReference type="ARBA" id="ARBA00022692"/>
    </source>
</evidence>
<evidence type="ECO:0000313" key="16">
    <source>
        <dbReference type="Proteomes" id="UP000261520"/>
    </source>
</evidence>
<sequence length="331" mass="37633">MTNCPSIDEFRNQVYSTVYSLVTVFALVGNGFALVILIRTYHQSTPFHIYMLNLAVSDILCAGTLPFRVLYYVNKGQWNYGDFLCRFTSYSLYVNLYCSIYFMAVMSVTRFLAIVFPVKNMYLVTEKRARMVCFGVWIIICIMSIPFLMLGQHFDPVTNKTKCFEPPKMIKGIKVLVRLNYVSLAVGFMMPFLVILICYIGIIRALMSSTVAASRKTTSANRAIGMIVIVLLTFLICFMPYHVQRTIHLHFLSQTDASCGETVAMQKYVVVTLCLAASNSCFDPLLYFFSGESFRGRVNSFRQSFRGKWTLRGVSKFENMGGAFCLIDSKL</sequence>
<evidence type="ECO:0000256" key="7">
    <source>
        <dbReference type="ARBA" id="ARBA00023130"/>
    </source>
</evidence>
<dbReference type="InterPro" id="IPR004071">
    <property type="entry name" value="Cyst_leuk_rcpt"/>
</dbReference>
<proteinExistence type="predicted"/>
<dbReference type="Pfam" id="PF00001">
    <property type="entry name" value="7tm_1"/>
    <property type="match status" value="1"/>
</dbReference>
<evidence type="ECO:0000256" key="2">
    <source>
        <dbReference type="ARBA" id="ARBA00022475"/>
    </source>
</evidence>
<dbReference type="FunFam" id="1.20.1070.10:FF:000017">
    <property type="entry name" value="lysophosphatidic acid receptor 4"/>
    <property type="match status" value="1"/>
</dbReference>
<reference evidence="15" key="2">
    <citation type="submission" date="2025-09" db="UniProtKB">
        <authorList>
            <consortium name="Ensembl"/>
        </authorList>
    </citation>
    <scope>IDENTIFICATION</scope>
</reference>
<feature type="transmembrane region" description="Helical" evidence="13">
    <location>
        <begin position="50"/>
        <end position="73"/>
    </location>
</feature>
<dbReference type="PRINTS" id="PR00237">
    <property type="entry name" value="GPCRRHODOPSN"/>
</dbReference>
<feature type="transmembrane region" description="Helical" evidence="13">
    <location>
        <begin position="18"/>
        <end position="38"/>
    </location>
</feature>
<evidence type="ECO:0000256" key="4">
    <source>
        <dbReference type="ARBA" id="ARBA00022859"/>
    </source>
</evidence>
<comment type="subcellular location">
    <subcellularLocation>
        <location evidence="1">Cell membrane</location>
        <topology evidence="1">Multi-pass membrane protein</topology>
    </subcellularLocation>
</comment>
<feature type="transmembrane region" description="Helical" evidence="13">
    <location>
        <begin position="181"/>
        <end position="202"/>
    </location>
</feature>
<keyword evidence="4" id="KW-0391">Immunity</keyword>
<dbReference type="InterPro" id="IPR000276">
    <property type="entry name" value="GPCR_Rhodpsn"/>
</dbReference>
<feature type="domain" description="G-protein coupled receptors family 1 profile" evidence="14">
    <location>
        <begin position="29"/>
        <end position="287"/>
    </location>
</feature>
<evidence type="ECO:0000256" key="6">
    <source>
        <dbReference type="ARBA" id="ARBA00023040"/>
    </source>
</evidence>
<reference evidence="15" key="1">
    <citation type="submission" date="2025-08" db="UniProtKB">
        <authorList>
            <consortium name="Ensembl"/>
        </authorList>
    </citation>
    <scope>IDENTIFICATION</scope>
</reference>
<evidence type="ECO:0000256" key="5">
    <source>
        <dbReference type="ARBA" id="ARBA00022989"/>
    </source>
</evidence>
<dbReference type="PANTHER" id="PTHR24231:SF45">
    <property type="entry name" value="CYSTEINYL LEUKOTRIENE RECEPTOR 1"/>
    <property type="match status" value="1"/>
</dbReference>
<keyword evidence="2" id="KW-1003">Cell membrane</keyword>